<proteinExistence type="predicted"/>
<dbReference type="RefSeq" id="WP_013328879.1">
    <property type="nucleotide sequence ID" value="NC_014507.1"/>
</dbReference>
<reference evidence="1 2" key="1">
    <citation type="journal article" date="2010" name="Stand. Genomic Sci.">
        <title>Complete genome sequence of Methanoplanus petrolearius type strain (SEBR 4847).</title>
        <authorList>
            <person name="Brambilla E."/>
            <person name="Djao O.D."/>
            <person name="Daligault H."/>
            <person name="Lapidus A."/>
            <person name="Lucas S."/>
            <person name="Hammon N."/>
            <person name="Nolan M."/>
            <person name="Tice H."/>
            <person name="Cheng J.F."/>
            <person name="Han C."/>
            <person name="Tapia R."/>
            <person name="Goodwin L."/>
            <person name="Pitluck S."/>
            <person name="Liolios K."/>
            <person name="Ivanova N."/>
            <person name="Mavromatis K."/>
            <person name="Mikhailova N."/>
            <person name="Pati A."/>
            <person name="Chen A."/>
            <person name="Palaniappan K."/>
            <person name="Land M."/>
            <person name="Hauser L."/>
            <person name="Chang Y.J."/>
            <person name="Jeffries C.D."/>
            <person name="Rohde M."/>
            <person name="Spring S."/>
            <person name="Sikorski J."/>
            <person name="Goker M."/>
            <person name="Woyke T."/>
            <person name="Bristow J."/>
            <person name="Eisen J.A."/>
            <person name="Markowitz V."/>
            <person name="Hugenholtz P."/>
            <person name="Kyrpides N.C."/>
            <person name="Klenk H.P."/>
        </authorList>
    </citation>
    <scope>NUCLEOTIDE SEQUENCE [LARGE SCALE GENOMIC DNA]</scope>
    <source>
        <strain evidence="2">DSM 11571 / OCM 486 / SEBR 4847</strain>
    </source>
</reference>
<dbReference type="AlphaFoldDB" id="E1RJQ4"/>
<evidence type="ECO:0000313" key="2">
    <source>
        <dbReference type="Proteomes" id="UP000006565"/>
    </source>
</evidence>
<dbReference type="InterPro" id="IPR032710">
    <property type="entry name" value="NTF2-like_dom_sf"/>
</dbReference>
<dbReference type="PANTHER" id="PTHR38436">
    <property type="entry name" value="POLYKETIDE CYCLASE SNOAL-LIKE DOMAIN"/>
    <property type="match status" value="1"/>
</dbReference>
<evidence type="ECO:0000313" key="1">
    <source>
        <dbReference type="EMBL" id="ADN35701.1"/>
    </source>
</evidence>
<dbReference type="InterPro" id="IPR009959">
    <property type="entry name" value="Cyclase_SnoaL-like"/>
</dbReference>
<protein>
    <recommendedName>
        <fullName evidence="3">Ester cyclase</fullName>
    </recommendedName>
</protein>
<dbReference type="eggNOG" id="arCOG06513">
    <property type="taxonomic scope" value="Archaea"/>
</dbReference>
<dbReference type="Proteomes" id="UP000006565">
    <property type="component" value="Chromosome"/>
</dbReference>
<dbReference type="Gene3D" id="3.10.450.50">
    <property type="match status" value="1"/>
</dbReference>
<dbReference type="SUPFAM" id="SSF54427">
    <property type="entry name" value="NTF2-like"/>
    <property type="match status" value="1"/>
</dbReference>
<dbReference type="GO" id="GO:0030638">
    <property type="term" value="P:polyketide metabolic process"/>
    <property type="evidence" value="ECO:0007669"/>
    <property type="project" value="InterPro"/>
</dbReference>
<dbReference type="GeneID" id="9743394"/>
<dbReference type="STRING" id="679926.Mpet_0934"/>
<sequence>MSTEVNRAIVRRFIYAYNTRNLDLFNELVAPGYVDHTHGKKGIEEFRKLFELAFVAFPDWHEEIVDMIAEEDKVWVRVEATGTQTGEWKYMGGSLSPTGNKITMTMVFIWRIAGGKLAEGWEVDSDSDFLNKLGLMDYTEKGKEMFSGE</sequence>
<dbReference type="PANTHER" id="PTHR38436:SF1">
    <property type="entry name" value="ESTER CYCLASE"/>
    <property type="match status" value="1"/>
</dbReference>
<organism evidence="1 2">
    <name type="scientific">Methanolacinia petrolearia (strain DSM 11571 / OCM 486 / SEBR 4847)</name>
    <name type="common">Methanoplanus petrolearius</name>
    <dbReference type="NCBI Taxonomy" id="679926"/>
    <lineage>
        <taxon>Archaea</taxon>
        <taxon>Methanobacteriati</taxon>
        <taxon>Methanobacteriota</taxon>
        <taxon>Stenosarchaea group</taxon>
        <taxon>Methanomicrobia</taxon>
        <taxon>Methanomicrobiales</taxon>
        <taxon>Methanomicrobiaceae</taxon>
        <taxon>Methanolacinia</taxon>
    </lineage>
</organism>
<dbReference type="OrthoDB" id="8685at2157"/>
<name>E1RJQ4_METP4</name>
<gene>
    <name evidence="1" type="ordered locus">Mpet_0934</name>
</gene>
<dbReference type="Pfam" id="PF07366">
    <property type="entry name" value="SnoaL"/>
    <property type="match status" value="1"/>
</dbReference>
<dbReference type="EMBL" id="CP002117">
    <property type="protein sequence ID" value="ADN35701.1"/>
    <property type="molecule type" value="Genomic_DNA"/>
</dbReference>
<dbReference type="KEGG" id="mpi:Mpet_0934"/>
<evidence type="ECO:0008006" key="3">
    <source>
        <dbReference type="Google" id="ProtNLM"/>
    </source>
</evidence>
<accession>E1RJQ4</accession>
<dbReference type="HOGENOM" id="CLU_100997_5_0_2"/>
<keyword evidence="2" id="KW-1185">Reference proteome</keyword>